<evidence type="ECO:0000313" key="1">
    <source>
        <dbReference type="EMBL" id="TRY67412.1"/>
    </source>
</evidence>
<dbReference type="InterPro" id="IPR015915">
    <property type="entry name" value="Kelch-typ_b-propeller"/>
</dbReference>
<gene>
    <name evidence="1" type="ORF">TCAL_15802</name>
</gene>
<proteinExistence type="predicted"/>
<reference evidence="1 2" key="1">
    <citation type="journal article" date="2018" name="Nat. Ecol. Evol.">
        <title>Genomic signatures of mitonuclear coevolution across populations of Tigriopus californicus.</title>
        <authorList>
            <person name="Barreto F.S."/>
            <person name="Watson E.T."/>
            <person name="Lima T.G."/>
            <person name="Willett C.S."/>
            <person name="Edmands S."/>
            <person name="Li W."/>
            <person name="Burton R.S."/>
        </authorList>
    </citation>
    <scope>NUCLEOTIDE SEQUENCE [LARGE SCALE GENOMIC DNA]</scope>
    <source>
        <strain evidence="1 2">San Diego</strain>
    </source>
</reference>
<accession>A0A553NPN8</accession>
<sequence>MHGHGYRGNQILPVATRSNGTSVFIREKFIQQVESAILYGADGFHEFIPSDSPLQGMRMILPDAPMGRGISLMDFSWGFHLCHNILKSCYRWYFGTDKWIPMPSMNHPHAEIRDMIKLDRTWWILGGFNAVQQIGSVNYPHQISEYMSESGRWFTGSNYLGRYHEGLAKVSNRTVLAVGGSLTSARLVSAVRDVNEFNVLTGDVSDIGLTACPIFGITCTDLTAQNGTRMILCLGGYCPGPSPEYQSKVYVLNLETRDWKEMPQWEFPETIRFATIFWLRGVLFVIRALYEESETYTVYKFDETLEPVWSLVELSPDHPNEFTRVVKFNRSVIIVGN</sequence>
<dbReference type="Gene3D" id="2.120.10.80">
    <property type="entry name" value="Kelch-type beta propeller"/>
    <property type="match status" value="1"/>
</dbReference>
<evidence type="ECO:0000313" key="2">
    <source>
        <dbReference type="Proteomes" id="UP000318571"/>
    </source>
</evidence>
<dbReference type="EMBL" id="VCGU01000011">
    <property type="protein sequence ID" value="TRY67412.1"/>
    <property type="molecule type" value="Genomic_DNA"/>
</dbReference>
<dbReference type="Proteomes" id="UP000318571">
    <property type="component" value="Chromosome 4"/>
</dbReference>
<organism evidence="1 2">
    <name type="scientific">Tigriopus californicus</name>
    <name type="common">Marine copepod</name>
    <dbReference type="NCBI Taxonomy" id="6832"/>
    <lineage>
        <taxon>Eukaryota</taxon>
        <taxon>Metazoa</taxon>
        <taxon>Ecdysozoa</taxon>
        <taxon>Arthropoda</taxon>
        <taxon>Crustacea</taxon>
        <taxon>Multicrustacea</taxon>
        <taxon>Hexanauplia</taxon>
        <taxon>Copepoda</taxon>
        <taxon>Harpacticoida</taxon>
        <taxon>Harpacticidae</taxon>
        <taxon>Tigriopus</taxon>
    </lineage>
</organism>
<dbReference type="AlphaFoldDB" id="A0A553NPN8"/>
<protein>
    <submittedName>
        <fullName evidence="1">Uncharacterized protein</fullName>
    </submittedName>
</protein>
<name>A0A553NPN8_TIGCA</name>
<dbReference type="SUPFAM" id="SSF117281">
    <property type="entry name" value="Kelch motif"/>
    <property type="match status" value="1"/>
</dbReference>
<comment type="caution">
    <text evidence="1">The sequence shown here is derived from an EMBL/GenBank/DDBJ whole genome shotgun (WGS) entry which is preliminary data.</text>
</comment>
<keyword evidence="2" id="KW-1185">Reference proteome</keyword>